<dbReference type="Proteomes" id="UP000015500">
    <property type="component" value="Chromosome"/>
</dbReference>
<dbReference type="PATRIC" id="fig|1345697.3.peg.1080"/>
<accession>S5ZBH2</accession>
<name>S5ZBH2_GEOG3</name>
<dbReference type="HOGENOM" id="CLU_2824964_0_0_9"/>
<gene>
    <name evidence="1" type="ORF">M493_05860</name>
</gene>
<reference evidence="1 2" key="1">
    <citation type="journal article" date="2014" name="Genome Announc.">
        <title>Complete Genome Sequence of the Thermophilic Polychlorinated Biphenyl Degrader Geobacillus sp. Strain JF8 (NBRC 109937).</title>
        <authorList>
            <person name="Shintani M."/>
            <person name="Ohtsubo Y."/>
            <person name="Fukuda K."/>
            <person name="Hosoyama A."/>
            <person name="Ohji S."/>
            <person name="Yamazoe A."/>
            <person name="Fujita N."/>
            <person name="Nagata Y."/>
            <person name="Tsuda M."/>
            <person name="Hatta T."/>
            <person name="Kimbara K."/>
        </authorList>
    </citation>
    <scope>NUCLEOTIDE SEQUENCE [LARGE SCALE GENOMIC DNA]</scope>
    <source>
        <strain evidence="1 2">JF8</strain>
    </source>
</reference>
<dbReference type="STRING" id="1921421.M493_05860"/>
<dbReference type="KEGG" id="gjf:M493_05860"/>
<evidence type="ECO:0000313" key="2">
    <source>
        <dbReference type="Proteomes" id="UP000015500"/>
    </source>
</evidence>
<proteinExistence type="predicted"/>
<evidence type="ECO:0000313" key="1">
    <source>
        <dbReference type="EMBL" id="AGT31470.1"/>
    </source>
</evidence>
<sequence length="66" mass="7574">MTRYSNFECMTDNEDGQGKVEYIQSFKDAMFFMMNYKKISNLPNTGLFLGHTSSQKGERGPKHKTG</sequence>
<organism evidence="1 2">
    <name type="scientific">Geobacillus genomosp. 3</name>
    <dbReference type="NCBI Taxonomy" id="1921421"/>
    <lineage>
        <taxon>Bacteria</taxon>
        <taxon>Bacillati</taxon>
        <taxon>Bacillota</taxon>
        <taxon>Bacilli</taxon>
        <taxon>Bacillales</taxon>
        <taxon>Anoxybacillaceae</taxon>
        <taxon>Geobacillus</taxon>
    </lineage>
</organism>
<protein>
    <submittedName>
        <fullName evidence="1">Uncharacterized protein</fullName>
    </submittedName>
</protein>
<dbReference type="AlphaFoldDB" id="S5ZBH2"/>
<dbReference type="EMBL" id="CP006254">
    <property type="protein sequence ID" value="AGT31470.1"/>
    <property type="molecule type" value="Genomic_DNA"/>
</dbReference>
<keyword evidence="2" id="KW-1185">Reference proteome</keyword>